<keyword evidence="6 12" id="KW-0547">Nucleotide-binding</keyword>
<keyword evidence="5 12" id="KW-0479">Metal-binding</keyword>
<dbReference type="Pfam" id="PF03484">
    <property type="entry name" value="B5"/>
    <property type="match status" value="1"/>
</dbReference>
<dbReference type="Pfam" id="PF03147">
    <property type="entry name" value="FDX-ACB"/>
    <property type="match status" value="1"/>
</dbReference>
<evidence type="ECO:0000256" key="5">
    <source>
        <dbReference type="ARBA" id="ARBA00022723"/>
    </source>
</evidence>
<dbReference type="InterPro" id="IPR004532">
    <property type="entry name" value="Phe-tRNA-ligase_IIc_bsu_bact"/>
</dbReference>
<dbReference type="Gene3D" id="3.50.40.10">
    <property type="entry name" value="Phenylalanyl-trna Synthetase, Chain B, domain 3"/>
    <property type="match status" value="1"/>
</dbReference>
<dbReference type="Pfam" id="PF17759">
    <property type="entry name" value="tRNA_synthFbeta"/>
    <property type="match status" value="1"/>
</dbReference>
<evidence type="ECO:0000256" key="9">
    <source>
        <dbReference type="ARBA" id="ARBA00022917"/>
    </source>
</evidence>
<dbReference type="AlphaFoldDB" id="A0A1F4Q4L9"/>
<proteinExistence type="inferred from homology"/>
<evidence type="ECO:0000256" key="12">
    <source>
        <dbReference type="HAMAP-Rule" id="MF_00283"/>
    </source>
</evidence>
<evidence type="ECO:0000259" key="14">
    <source>
        <dbReference type="PROSITE" id="PS51483"/>
    </source>
</evidence>
<dbReference type="PANTHER" id="PTHR10947:SF0">
    <property type="entry name" value="PHENYLALANINE--TRNA LIGASE BETA SUBUNIT"/>
    <property type="match status" value="1"/>
</dbReference>
<comment type="subunit">
    <text evidence="2 12">Tetramer of two alpha and two beta subunits.</text>
</comment>
<dbReference type="SUPFAM" id="SSF56037">
    <property type="entry name" value="PheT/TilS domain"/>
    <property type="match status" value="1"/>
</dbReference>
<dbReference type="SUPFAM" id="SSF46955">
    <property type="entry name" value="Putative DNA-binding domain"/>
    <property type="match status" value="2"/>
</dbReference>
<comment type="catalytic activity">
    <reaction evidence="11 12">
        <text>tRNA(Phe) + L-phenylalanine + ATP = L-phenylalanyl-tRNA(Phe) + AMP + diphosphate + H(+)</text>
        <dbReference type="Rhea" id="RHEA:19413"/>
        <dbReference type="Rhea" id="RHEA-COMP:9668"/>
        <dbReference type="Rhea" id="RHEA-COMP:9699"/>
        <dbReference type="ChEBI" id="CHEBI:15378"/>
        <dbReference type="ChEBI" id="CHEBI:30616"/>
        <dbReference type="ChEBI" id="CHEBI:33019"/>
        <dbReference type="ChEBI" id="CHEBI:58095"/>
        <dbReference type="ChEBI" id="CHEBI:78442"/>
        <dbReference type="ChEBI" id="CHEBI:78531"/>
        <dbReference type="ChEBI" id="CHEBI:456215"/>
        <dbReference type="EC" id="6.1.1.20"/>
    </reaction>
</comment>
<dbReference type="InterPro" id="IPR005147">
    <property type="entry name" value="tRNA_synthase_B5-dom"/>
</dbReference>
<comment type="caution">
    <text evidence="15">The sequence shown here is derived from an EMBL/GenBank/DDBJ whole genome shotgun (WGS) entry which is preliminary data.</text>
</comment>
<comment type="subcellular location">
    <subcellularLocation>
        <location evidence="12">Cytoplasm</location>
    </subcellularLocation>
</comment>
<evidence type="ECO:0000256" key="11">
    <source>
        <dbReference type="ARBA" id="ARBA00049255"/>
    </source>
</evidence>
<gene>
    <name evidence="12" type="primary">pheT</name>
    <name evidence="15" type="ORF">A2625_07440</name>
</gene>
<dbReference type="InterPro" id="IPR005146">
    <property type="entry name" value="B3/B4_tRNA-bd"/>
</dbReference>
<feature type="domain" description="FDX-ACB" evidence="13">
    <location>
        <begin position="557"/>
        <end position="642"/>
    </location>
</feature>
<dbReference type="GO" id="GO:0004826">
    <property type="term" value="F:phenylalanine-tRNA ligase activity"/>
    <property type="evidence" value="ECO:0007669"/>
    <property type="project" value="UniProtKB-UniRule"/>
</dbReference>
<feature type="binding site" evidence="12">
    <location>
        <position position="316"/>
    </location>
    <ligand>
        <name>Mg(2+)</name>
        <dbReference type="ChEBI" id="CHEBI:18420"/>
        <note>shared with alpha subunit</note>
    </ligand>
</feature>
<dbReference type="GO" id="GO:0005524">
    <property type="term" value="F:ATP binding"/>
    <property type="evidence" value="ECO:0007669"/>
    <property type="project" value="UniProtKB-UniRule"/>
</dbReference>
<sequence length="643" mass="71840">MLTMSGLETVVLPDDILEVDVLPNRSDCWSVRGVAREVSALTKFKVKSSKFKIKESSKKLNHSVRVEVRDKDLCPRYMARVIENVKVAESPEWLKKRLEQSGLRPVNNVVDVTNYFLHEIGQPMHAFDSTLVKDQSIIVRRANPGEKVVTLDGKEHKLESNMLVIADSDKTIAVAGTLGCANTEVSAATKTVILESAYFNPNSIHKTSKDLKLRTESSVRFEHGVDWNAVEETLDRGAALIAELGRGEVLKGKVDSVGKEIKQKVIELRVEKVNRILGADIPVGDMTSILIRLGFSVKKIDSRKLKIGVPLFRSADIEREIDLIEEIARIWGYNRIEATIPNTAFPGKDADREDRLRNRIRDILAGCGLNESQSYSMLGPKDFENCGAPSDKAVKIANPLTIEESIMRVNILAGLLKTAVHNQNRGIENIFIFEIGKVFLPAKGKLPEEKWLAGGLVSGSPFMSALDKGEVDYYYLKGILENLFRGLGLEFPDVSESDNYLLQPGKGAKLEGLGIFGALHPDIQRNFELAKPIFFFELDLDALAKLAAAEKKYEPLPKFPSISRDISMFLPADLNNQTIIETVERTGGDLVEDVFPFDRYKDSAAYRIVYRHPTRTLTEQEVNAKHQEIVRALTSKLMVRLRA</sequence>
<feature type="binding site" evidence="12">
    <location>
        <position position="326"/>
    </location>
    <ligand>
        <name>Mg(2+)</name>
        <dbReference type="ChEBI" id="CHEBI:18420"/>
        <note>shared with alpha subunit</note>
    </ligand>
</feature>
<keyword evidence="7 12" id="KW-0067">ATP-binding</keyword>
<dbReference type="EC" id="6.1.1.20" evidence="12"/>
<reference evidence="15 16" key="1">
    <citation type="journal article" date="2016" name="Nat. Commun.">
        <title>Thousands of microbial genomes shed light on interconnected biogeochemical processes in an aquifer system.</title>
        <authorList>
            <person name="Anantharaman K."/>
            <person name="Brown C.T."/>
            <person name="Hug L.A."/>
            <person name="Sharon I."/>
            <person name="Castelle C.J."/>
            <person name="Probst A.J."/>
            <person name="Thomas B.C."/>
            <person name="Singh A."/>
            <person name="Wilkins M.J."/>
            <person name="Karaoz U."/>
            <person name="Brodie E.L."/>
            <person name="Williams K.H."/>
            <person name="Hubbard S.S."/>
            <person name="Banfield J.F."/>
        </authorList>
    </citation>
    <scope>NUCLEOTIDE SEQUENCE [LARGE SCALE GENOMIC DNA]</scope>
</reference>
<dbReference type="NCBIfam" id="TIGR00472">
    <property type="entry name" value="pheT_bact"/>
    <property type="match status" value="1"/>
</dbReference>
<dbReference type="Proteomes" id="UP000178724">
    <property type="component" value="Unassembled WGS sequence"/>
</dbReference>
<dbReference type="Gene3D" id="3.30.56.10">
    <property type="match status" value="2"/>
</dbReference>
<keyword evidence="10 12" id="KW-0030">Aminoacyl-tRNA synthetase</keyword>
<organism evidence="15 16">
    <name type="scientific">candidate division WOR-1 bacterium RIFCSPHIGHO2_01_FULL_53_15</name>
    <dbReference type="NCBI Taxonomy" id="1802564"/>
    <lineage>
        <taxon>Bacteria</taxon>
        <taxon>Bacillati</taxon>
        <taxon>Saganbacteria</taxon>
    </lineage>
</organism>
<dbReference type="SMART" id="SM00873">
    <property type="entry name" value="B3_4"/>
    <property type="match status" value="1"/>
</dbReference>
<dbReference type="PROSITE" id="PS51447">
    <property type="entry name" value="FDX_ACB"/>
    <property type="match status" value="1"/>
</dbReference>
<dbReference type="InterPro" id="IPR036690">
    <property type="entry name" value="Fdx_antiC-bd_sf"/>
</dbReference>
<dbReference type="CDD" id="cd00769">
    <property type="entry name" value="PheRS_beta_core"/>
    <property type="match status" value="1"/>
</dbReference>
<dbReference type="FunFam" id="3.50.40.10:FF:000001">
    <property type="entry name" value="Phenylalanine--tRNA ligase beta subunit"/>
    <property type="match status" value="1"/>
</dbReference>
<dbReference type="Pfam" id="PF03483">
    <property type="entry name" value="B3_4"/>
    <property type="match status" value="1"/>
</dbReference>
<dbReference type="InterPro" id="IPR020825">
    <property type="entry name" value="Phe-tRNA_synthase-like_B3/B4"/>
</dbReference>
<dbReference type="Gene3D" id="3.30.70.380">
    <property type="entry name" value="Ferrodoxin-fold anticodon-binding domain"/>
    <property type="match status" value="1"/>
</dbReference>
<accession>A0A1F4Q4L9</accession>
<keyword evidence="4 12" id="KW-0436">Ligase</keyword>
<dbReference type="InterPro" id="IPR045060">
    <property type="entry name" value="Phe-tRNA-ligase_IIc_bsu"/>
</dbReference>
<dbReference type="SUPFAM" id="SSF55681">
    <property type="entry name" value="Class II aaRS and biotin synthetases"/>
    <property type="match status" value="1"/>
</dbReference>
<dbReference type="HAMAP" id="MF_00283">
    <property type="entry name" value="Phe_tRNA_synth_beta1"/>
    <property type="match status" value="1"/>
</dbReference>
<dbReference type="PROSITE" id="PS51483">
    <property type="entry name" value="B5"/>
    <property type="match status" value="1"/>
</dbReference>
<dbReference type="Gene3D" id="3.30.930.10">
    <property type="entry name" value="Bira Bifunctional Protein, Domain 2"/>
    <property type="match status" value="1"/>
</dbReference>
<dbReference type="SUPFAM" id="SSF54991">
    <property type="entry name" value="Anticodon-binding domain of PheRS"/>
    <property type="match status" value="1"/>
</dbReference>
<evidence type="ECO:0000256" key="10">
    <source>
        <dbReference type="ARBA" id="ARBA00023146"/>
    </source>
</evidence>
<evidence type="ECO:0000256" key="4">
    <source>
        <dbReference type="ARBA" id="ARBA00022598"/>
    </source>
</evidence>
<dbReference type="GO" id="GO:0003723">
    <property type="term" value="F:RNA binding"/>
    <property type="evidence" value="ECO:0007669"/>
    <property type="project" value="InterPro"/>
</dbReference>
<dbReference type="GO" id="GO:0009328">
    <property type="term" value="C:phenylalanine-tRNA ligase complex"/>
    <property type="evidence" value="ECO:0007669"/>
    <property type="project" value="TreeGrafter"/>
</dbReference>
<dbReference type="EMBL" id="METM01000003">
    <property type="protein sequence ID" value="OGB90908.1"/>
    <property type="molecule type" value="Genomic_DNA"/>
</dbReference>
<dbReference type="GO" id="GO:0006432">
    <property type="term" value="P:phenylalanyl-tRNA aminoacylation"/>
    <property type="evidence" value="ECO:0007669"/>
    <property type="project" value="UniProtKB-UniRule"/>
</dbReference>
<feature type="binding site" evidence="12">
    <location>
        <position position="322"/>
    </location>
    <ligand>
        <name>Mg(2+)</name>
        <dbReference type="ChEBI" id="CHEBI:18420"/>
        <note>shared with alpha subunit</note>
    </ligand>
</feature>
<dbReference type="InterPro" id="IPR009061">
    <property type="entry name" value="DNA-bd_dom_put_sf"/>
</dbReference>
<dbReference type="SMART" id="SM00874">
    <property type="entry name" value="B5"/>
    <property type="match status" value="1"/>
</dbReference>
<evidence type="ECO:0000256" key="1">
    <source>
        <dbReference type="ARBA" id="ARBA00008653"/>
    </source>
</evidence>
<evidence type="ECO:0000256" key="2">
    <source>
        <dbReference type="ARBA" id="ARBA00011209"/>
    </source>
</evidence>
<feature type="binding site" evidence="12">
    <location>
        <position position="325"/>
    </location>
    <ligand>
        <name>Mg(2+)</name>
        <dbReference type="ChEBI" id="CHEBI:18420"/>
        <note>shared with alpha subunit</note>
    </ligand>
</feature>
<dbReference type="InterPro" id="IPR041616">
    <property type="entry name" value="PheRS_beta_core"/>
</dbReference>
<keyword evidence="9 12" id="KW-0648">Protein biosynthesis</keyword>
<keyword evidence="3 12" id="KW-0963">Cytoplasm</keyword>
<dbReference type="GO" id="GO:0000287">
    <property type="term" value="F:magnesium ion binding"/>
    <property type="evidence" value="ECO:0007669"/>
    <property type="project" value="UniProtKB-UniRule"/>
</dbReference>
<evidence type="ECO:0000313" key="15">
    <source>
        <dbReference type="EMBL" id="OGB90908.1"/>
    </source>
</evidence>
<keyword evidence="8 12" id="KW-0460">Magnesium</keyword>
<evidence type="ECO:0000256" key="7">
    <source>
        <dbReference type="ARBA" id="ARBA00022840"/>
    </source>
</evidence>
<comment type="cofactor">
    <cofactor evidence="12">
        <name>Mg(2+)</name>
        <dbReference type="ChEBI" id="CHEBI:18420"/>
    </cofactor>
    <text evidence="12">Binds 2 magnesium ions per tetramer.</text>
</comment>
<dbReference type="PANTHER" id="PTHR10947">
    <property type="entry name" value="PHENYLALANYL-TRNA SYNTHETASE BETA CHAIN AND LEUCINE-RICH REPEAT-CONTAINING PROTEIN 47"/>
    <property type="match status" value="1"/>
</dbReference>
<evidence type="ECO:0000256" key="6">
    <source>
        <dbReference type="ARBA" id="ARBA00022741"/>
    </source>
</evidence>
<evidence type="ECO:0000256" key="8">
    <source>
        <dbReference type="ARBA" id="ARBA00022842"/>
    </source>
</evidence>
<evidence type="ECO:0000313" key="16">
    <source>
        <dbReference type="Proteomes" id="UP000178724"/>
    </source>
</evidence>
<protein>
    <recommendedName>
        <fullName evidence="12">Phenylalanine--tRNA ligase beta subunit</fullName>
        <ecNumber evidence="12">6.1.1.20</ecNumber>
    </recommendedName>
    <alternativeName>
        <fullName evidence="12">Phenylalanyl-tRNA synthetase beta subunit</fullName>
        <shortName evidence="12">PheRS</shortName>
    </alternativeName>
</protein>
<dbReference type="InterPro" id="IPR045864">
    <property type="entry name" value="aa-tRNA-synth_II/BPL/LPL"/>
</dbReference>
<dbReference type="SMART" id="SM00896">
    <property type="entry name" value="FDX-ACB"/>
    <property type="match status" value="1"/>
</dbReference>
<feature type="domain" description="B5" evidence="14">
    <location>
        <begin position="261"/>
        <end position="338"/>
    </location>
</feature>
<dbReference type="InterPro" id="IPR005121">
    <property type="entry name" value="Fdx_antiC-bd"/>
</dbReference>
<comment type="similarity">
    <text evidence="1 12">Belongs to the phenylalanyl-tRNA synthetase beta subunit family. Type 1 subfamily.</text>
</comment>
<name>A0A1F4Q4L9_UNCSA</name>
<evidence type="ECO:0000256" key="3">
    <source>
        <dbReference type="ARBA" id="ARBA00022490"/>
    </source>
</evidence>
<evidence type="ECO:0000259" key="13">
    <source>
        <dbReference type="PROSITE" id="PS51447"/>
    </source>
</evidence>